<evidence type="ECO:0000256" key="3">
    <source>
        <dbReference type="ARBA" id="ARBA00022448"/>
    </source>
</evidence>
<feature type="transmembrane region" description="Helical" evidence="12">
    <location>
        <begin position="152"/>
        <end position="171"/>
    </location>
</feature>
<name>A0A914XHC9_9BILA</name>
<dbReference type="Pfam" id="PF03189">
    <property type="entry name" value="Otopetrin"/>
    <property type="match status" value="1"/>
</dbReference>
<feature type="transmembrane region" description="Helical" evidence="12">
    <location>
        <begin position="291"/>
        <end position="311"/>
    </location>
</feature>
<evidence type="ECO:0000256" key="8">
    <source>
        <dbReference type="ARBA" id="ARBA00023065"/>
    </source>
</evidence>
<keyword evidence="4" id="KW-1003">Cell membrane</keyword>
<feature type="transmembrane region" description="Helical" evidence="12">
    <location>
        <begin position="223"/>
        <end position="241"/>
    </location>
</feature>
<feature type="transmembrane region" description="Helical" evidence="12">
    <location>
        <begin position="191"/>
        <end position="211"/>
    </location>
</feature>
<accession>A0A914XHC9</accession>
<protein>
    <submittedName>
        <fullName evidence="14">Uncharacterized protein</fullName>
    </submittedName>
</protein>
<evidence type="ECO:0000256" key="12">
    <source>
        <dbReference type="SAM" id="Phobius"/>
    </source>
</evidence>
<feature type="region of interest" description="Disordered" evidence="11">
    <location>
        <begin position="1"/>
        <end position="31"/>
    </location>
</feature>
<keyword evidence="3" id="KW-0813">Transport</keyword>
<evidence type="ECO:0000256" key="10">
    <source>
        <dbReference type="ARBA" id="ARBA00023303"/>
    </source>
</evidence>
<keyword evidence="10" id="KW-0407">Ion channel</keyword>
<evidence type="ECO:0000256" key="6">
    <source>
        <dbReference type="ARBA" id="ARBA00022781"/>
    </source>
</evidence>
<keyword evidence="8" id="KW-0406">Ion transport</keyword>
<evidence type="ECO:0000256" key="2">
    <source>
        <dbReference type="ARBA" id="ARBA00006513"/>
    </source>
</evidence>
<proteinExistence type="inferred from homology"/>
<keyword evidence="7 12" id="KW-1133">Transmembrane helix</keyword>
<keyword evidence="5 12" id="KW-0812">Transmembrane</keyword>
<keyword evidence="13" id="KW-1185">Reference proteome</keyword>
<comment type="similarity">
    <text evidence="2">Belongs to the otopetrin family.</text>
</comment>
<evidence type="ECO:0000256" key="7">
    <source>
        <dbReference type="ARBA" id="ARBA00022989"/>
    </source>
</evidence>
<feature type="compositionally biased region" description="Basic and acidic residues" evidence="11">
    <location>
        <begin position="1"/>
        <end position="11"/>
    </location>
</feature>
<evidence type="ECO:0000256" key="11">
    <source>
        <dbReference type="SAM" id="MobiDB-lite"/>
    </source>
</evidence>
<dbReference type="PANTHER" id="PTHR21522">
    <property type="entry name" value="PROTON CHANNEL OTOP"/>
    <property type="match status" value="1"/>
</dbReference>
<dbReference type="AlphaFoldDB" id="A0A914XHC9"/>
<evidence type="ECO:0000256" key="1">
    <source>
        <dbReference type="ARBA" id="ARBA00004651"/>
    </source>
</evidence>
<feature type="compositionally biased region" description="Polar residues" evidence="11">
    <location>
        <begin position="12"/>
        <end position="31"/>
    </location>
</feature>
<dbReference type="Proteomes" id="UP000887566">
    <property type="component" value="Unplaced"/>
</dbReference>
<evidence type="ECO:0000313" key="14">
    <source>
        <dbReference type="WBParaSite" id="PSAMB.scaffold8333size6345.g31282.t1"/>
    </source>
</evidence>
<dbReference type="GO" id="GO:0005886">
    <property type="term" value="C:plasma membrane"/>
    <property type="evidence" value="ECO:0007669"/>
    <property type="project" value="UniProtKB-SubCell"/>
</dbReference>
<comment type="subcellular location">
    <subcellularLocation>
        <location evidence="1">Cell membrane</location>
        <topology evidence="1">Multi-pass membrane protein</topology>
    </subcellularLocation>
</comment>
<organism evidence="13 14">
    <name type="scientific">Plectus sambesii</name>
    <dbReference type="NCBI Taxonomy" id="2011161"/>
    <lineage>
        <taxon>Eukaryota</taxon>
        <taxon>Metazoa</taxon>
        <taxon>Ecdysozoa</taxon>
        <taxon>Nematoda</taxon>
        <taxon>Chromadorea</taxon>
        <taxon>Plectida</taxon>
        <taxon>Plectina</taxon>
        <taxon>Plectoidea</taxon>
        <taxon>Plectidae</taxon>
        <taxon>Plectus</taxon>
    </lineage>
</organism>
<dbReference type="PANTHER" id="PTHR21522:SF33">
    <property type="entry name" value="OTOPETRIN-2"/>
    <property type="match status" value="1"/>
</dbReference>
<keyword evidence="9 12" id="KW-0472">Membrane</keyword>
<keyword evidence="6" id="KW-0375">Hydrogen ion transport</keyword>
<feature type="transmembrane region" description="Helical" evidence="12">
    <location>
        <begin position="85"/>
        <end position="106"/>
    </location>
</feature>
<evidence type="ECO:0000313" key="13">
    <source>
        <dbReference type="Proteomes" id="UP000887566"/>
    </source>
</evidence>
<evidence type="ECO:0000256" key="9">
    <source>
        <dbReference type="ARBA" id="ARBA00023136"/>
    </source>
</evidence>
<feature type="transmembrane region" description="Helical" evidence="12">
    <location>
        <begin position="46"/>
        <end position="65"/>
    </location>
</feature>
<dbReference type="GO" id="GO:0015252">
    <property type="term" value="F:proton channel activity"/>
    <property type="evidence" value="ECO:0007669"/>
    <property type="project" value="InterPro"/>
</dbReference>
<reference evidence="14" key="1">
    <citation type="submission" date="2022-11" db="UniProtKB">
        <authorList>
            <consortium name="WormBaseParasite"/>
        </authorList>
    </citation>
    <scope>IDENTIFICATION</scope>
</reference>
<sequence length="314" mass="35731">MDSSSLKEESTHSLMQQPASSASHRKANSYSSAQPWTKDEVARERIFTMLSSFYALIVVIMGLVLELSRTLTHTQHSLARFKDMLFAVHVYGGGLVFFFYCYFILLDSRWSRPILSKLFNEDNNDTKEAETKHDSGKFFLRASHSSPTTGSLYLRLGCIAFGIFGVVYYGLNILLCSFGWGKEHGNDCNGYTIAISSLSVCFIFVQMHFIFSNSKMTIHGSKNIARLGLMHLVAANIWTWIRYILIEEQTTHEEIGHANWNNTHDNRTMDEYDKETQCHGVECVLGGFSEFMYTCVVEYSLICAGVMFVVWKNV</sequence>
<evidence type="ECO:0000256" key="4">
    <source>
        <dbReference type="ARBA" id="ARBA00022475"/>
    </source>
</evidence>
<dbReference type="WBParaSite" id="PSAMB.scaffold8333size6345.g31282.t1">
    <property type="protein sequence ID" value="PSAMB.scaffold8333size6345.g31282.t1"/>
    <property type="gene ID" value="PSAMB.scaffold8333size6345.g31282"/>
</dbReference>
<evidence type="ECO:0000256" key="5">
    <source>
        <dbReference type="ARBA" id="ARBA00022692"/>
    </source>
</evidence>
<dbReference type="InterPro" id="IPR004878">
    <property type="entry name" value="Otopetrin"/>
</dbReference>